<evidence type="ECO:0000313" key="3">
    <source>
        <dbReference type="Proteomes" id="UP000236161"/>
    </source>
</evidence>
<accession>A0A2I0ARS3</accession>
<gene>
    <name evidence="2" type="primary">TIC</name>
    <name evidence="2" type="ORF">AXF42_Ash012971</name>
</gene>
<evidence type="ECO:0000256" key="1">
    <source>
        <dbReference type="SAM" id="MobiDB-lite"/>
    </source>
</evidence>
<feature type="compositionally biased region" description="Polar residues" evidence="1">
    <location>
        <begin position="194"/>
        <end position="214"/>
    </location>
</feature>
<feature type="compositionally biased region" description="Polar residues" evidence="1">
    <location>
        <begin position="373"/>
        <end position="404"/>
    </location>
</feature>
<feature type="compositionally biased region" description="Polar residues" evidence="1">
    <location>
        <begin position="433"/>
        <end position="445"/>
    </location>
</feature>
<evidence type="ECO:0000313" key="2">
    <source>
        <dbReference type="EMBL" id="PKA58248.1"/>
    </source>
</evidence>
<dbReference type="OrthoDB" id="10652933at2759"/>
<feature type="compositionally biased region" description="Low complexity" evidence="1">
    <location>
        <begin position="173"/>
        <end position="193"/>
    </location>
</feature>
<proteinExistence type="predicted"/>
<dbReference type="Proteomes" id="UP000236161">
    <property type="component" value="Unassembled WGS sequence"/>
</dbReference>
<dbReference type="GO" id="GO:0005634">
    <property type="term" value="C:nucleus"/>
    <property type="evidence" value="ECO:0007669"/>
    <property type="project" value="TreeGrafter"/>
</dbReference>
<organism evidence="2 3">
    <name type="scientific">Apostasia shenzhenica</name>
    <dbReference type="NCBI Taxonomy" id="1088818"/>
    <lineage>
        <taxon>Eukaryota</taxon>
        <taxon>Viridiplantae</taxon>
        <taxon>Streptophyta</taxon>
        <taxon>Embryophyta</taxon>
        <taxon>Tracheophyta</taxon>
        <taxon>Spermatophyta</taxon>
        <taxon>Magnoliopsida</taxon>
        <taxon>Liliopsida</taxon>
        <taxon>Asparagales</taxon>
        <taxon>Orchidaceae</taxon>
        <taxon>Apostasioideae</taxon>
        <taxon>Apostasia</taxon>
    </lineage>
</organism>
<feature type="region of interest" description="Disordered" evidence="1">
    <location>
        <begin position="244"/>
        <end position="319"/>
    </location>
</feature>
<protein>
    <submittedName>
        <fullName evidence="2">Protein time for coffee</fullName>
    </submittedName>
</protein>
<feature type="compositionally biased region" description="Low complexity" evidence="1">
    <location>
        <begin position="255"/>
        <end position="268"/>
    </location>
</feature>
<name>A0A2I0ARS3_9ASPA</name>
<dbReference type="PANTHER" id="PTHR34798:SF2">
    <property type="entry name" value="PROTEIN TIME FOR COFFEE"/>
    <property type="match status" value="1"/>
</dbReference>
<dbReference type="STRING" id="1088818.A0A2I0ARS3"/>
<reference evidence="2 3" key="1">
    <citation type="journal article" date="2017" name="Nature">
        <title>The Apostasia genome and the evolution of orchids.</title>
        <authorList>
            <person name="Zhang G.Q."/>
            <person name="Liu K.W."/>
            <person name="Li Z."/>
            <person name="Lohaus R."/>
            <person name="Hsiao Y.Y."/>
            <person name="Niu S.C."/>
            <person name="Wang J.Y."/>
            <person name="Lin Y.C."/>
            <person name="Xu Q."/>
            <person name="Chen L.J."/>
            <person name="Yoshida K."/>
            <person name="Fujiwara S."/>
            <person name="Wang Z.W."/>
            <person name="Zhang Y.Q."/>
            <person name="Mitsuda N."/>
            <person name="Wang M."/>
            <person name="Liu G.H."/>
            <person name="Pecoraro L."/>
            <person name="Huang H.X."/>
            <person name="Xiao X.J."/>
            <person name="Lin M."/>
            <person name="Wu X.Y."/>
            <person name="Wu W.L."/>
            <person name="Chen Y.Y."/>
            <person name="Chang S.B."/>
            <person name="Sakamoto S."/>
            <person name="Ohme-Takagi M."/>
            <person name="Yagi M."/>
            <person name="Zeng S.J."/>
            <person name="Shen C.Y."/>
            <person name="Yeh C.M."/>
            <person name="Luo Y.B."/>
            <person name="Tsai W.C."/>
            <person name="Van de Peer Y."/>
            <person name="Liu Z.J."/>
        </authorList>
    </citation>
    <scope>NUCLEOTIDE SEQUENCE [LARGE SCALE GENOMIC DNA]</scope>
    <source>
        <strain evidence="3">cv. Shenzhen</strain>
        <tissue evidence="2">Stem</tissue>
    </source>
</reference>
<feature type="compositionally biased region" description="Polar residues" evidence="1">
    <location>
        <begin position="278"/>
        <end position="319"/>
    </location>
</feature>
<feature type="region of interest" description="Disordered" evidence="1">
    <location>
        <begin position="72"/>
        <end position="93"/>
    </location>
</feature>
<feature type="region of interest" description="Disordered" evidence="1">
    <location>
        <begin position="368"/>
        <end position="451"/>
    </location>
</feature>
<dbReference type="EMBL" id="KZ451955">
    <property type="protein sequence ID" value="PKA58248.1"/>
    <property type="molecule type" value="Genomic_DNA"/>
</dbReference>
<feature type="region of interest" description="Disordered" evidence="1">
    <location>
        <begin position="120"/>
        <end position="214"/>
    </location>
</feature>
<feature type="region of interest" description="Disordered" evidence="1">
    <location>
        <begin position="18"/>
        <end position="46"/>
    </location>
</feature>
<dbReference type="GO" id="GO:0042752">
    <property type="term" value="P:regulation of circadian rhythm"/>
    <property type="evidence" value="ECO:0007669"/>
    <property type="project" value="InterPro"/>
</dbReference>
<sequence length="451" mass="46612">MAQSSLFQSLPEAARHSYQISAQLKKPEDGKPATELGNSSTVGEEGKISSANKVLGNSVIDTSSRTLNLIPAPASASRVSSRPGSAASVVSNSASSATNSQQYQQALQIQKQQQLQIQHQLQLHQQQQRVKPPSSHNNTASLYPDRLPGGSIASKFPQTLAGFPPAQSPQWKASVRAPTPASSASPSPSLPSAKNQISLHQQVRAQQQTPHQTQISFSANSAKIGGGGNATSIPSSATIMIGSPQTSVAKGSGGSPRSSSGAKSGAPPTTVLPVLPFQKQQVGKNPSSPTVSQLPTTTNRNMPSILGTPNASKTQPSSSQHILLNQMPKQQHLPQAQLFFSNAYMQPQTSQSDAAVAAAAAGYFQPHQRRTTDLQSAQQQQNSTPGSTGMLSLAPSSLTLTDGGSSAPDASKATGAPPAGGSKGLTGAGLMQQHPSRFPTVSQAGSGPRIL</sequence>
<dbReference type="AlphaFoldDB" id="A0A2I0ARS3"/>
<keyword evidence="3" id="KW-1185">Reference proteome</keyword>
<dbReference type="PANTHER" id="PTHR34798">
    <property type="entry name" value="PROTEIN TIME FOR COFFEE"/>
    <property type="match status" value="1"/>
</dbReference>
<dbReference type="InterPro" id="IPR039317">
    <property type="entry name" value="TIC"/>
</dbReference>